<feature type="non-terminal residue" evidence="4">
    <location>
        <position position="1"/>
    </location>
</feature>
<dbReference type="InterPro" id="IPR036291">
    <property type="entry name" value="NAD(P)-bd_dom_sf"/>
</dbReference>
<dbReference type="Gene3D" id="3.40.50.720">
    <property type="entry name" value="NAD(P)-binding Rossmann-like Domain"/>
    <property type="match status" value="1"/>
</dbReference>
<comment type="caution">
    <text evidence="4">The sequence shown here is derived from an EMBL/GenBank/DDBJ whole genome shotgun (WGS) entry which is preliminary data.</text>
</comment>
<dbReference type="Pfam" id="PF13561">
    <property type="entry name" value="adh_short_C2"/>
    <property type="match status" value="1"/>
</dbReference>
<dbReference type="EMBL" id="JAPDDP010000066">
    <property type="protein sequence ID" value="MDA0184047.1"/>
    <property type="molecule type" value="Genomic_DNA"/>
</dbReference>
<evidence type="ECO:0000256" key="1">
    <source>
        <dbReference type="ARBA" id="ARBA00006484"/>
    </source>
</evidence>
<protein>
    <submittedName>
        <fullName evidence="4">SDR family oxidoreductase</fullName>
    </submittedName>
</protein>
<keyword evidence="5" id="KW-1185">Reference proteome</keyword>
<keyword evidence="2" id="KW-0560">Oxidoreductase</keyword>
<accession>A0A9X3NMB2</accession>
<evidence type="ECO:0000256" key="2">
    <source>
        <dbReference type="ARBA" id="ARBA00023002"/>
    </source>
</evidence>
<dbReference type="Proteomes" id="UP001147653">
    <property type="component" value="Unassembled WGS sequence"/>
</dbReference>
<dbReference type="InterPro" id="IPR057326">
    <property type="entry name" value="KR_dom"/>
</dbReference>
<evidence type="ECO:0000313" key="5">
    <source>
        <dbReference type="Proteomes" id="UP001147653"/>
    </source>
</evidence>
<dbReference type="FunFam" id="3.40.50.720:FF:000084">
    <property type="entry name" value="Short-chain dehydrogenase reductase"/>
    <property type="match status" value="1"/>
</dbReference>
<dbReference type="InterPro" id="IPR002347">
    <property type="entry name" value="SDR_fam"/>
</dbReference>
<name>A0A9X3NMB2_9ACTN</name>
<sequence length="250" mass="25325">RVAPGPTSALGPRPGAIRRSRGLGAAIAVAFAAAGAARLTLVARSPEALDDVARRARAHGAETTVHVADVTDAEALDAAFAAVGALDVLVCAAGTNVPQALEEVDLAVADRLWALNVRATLHAARESAARMKPGGVLVFLSSQMGHVGAPGRSVYCATKHAVEGLTRALAVELAPRGLRVVAIAPTFVETELTAPFLAAPGFREQVVAQIPLGRLATVEDVAAAAVFAASPAAASVTGTSLRVDGGWTAR</sequence>
<dbReference type="PROSITE" id="PS00061">
    <property type="entry name" value="ADH_SHORT"/>
    <property type="match status" value="1"/>
</dbReference>
<feature type="domain" description="Ketoreductase" evidence="3">
    <location>
        <begin position="20"/>
        <end position="186"/>
    </location>
</feature>
<dbReference type="PRINTS" id="PR00081">
    <property type="entry name" value="GDHRDH"/>
</dbReference>
<comment type="similarity">
    <text evidence="1">Belongs to the short-chain dehydrogenases/reductases (SDR) family.</text>
</comment>
<reference evidence="4" key="1">
    <citation type="submission" date="2022-10" db="EMBL/GenBank/DDBJ databases">
        <title>The WGS of Solirubrobacter phytolaccae KCTC 29190.</title>
        <authorList>
            <person name="Jiang Z."/>
        </authorList>
    </citation>
    <scope>NUCLEOTIDE SEQUENCE</scope>
    <source>
        <strain evidence="4">KCTC 29190</strain>
    </source>
</reference>
<evidence type="ECO:0000259" key="3">
    <source>
        <dbReference type="SMART" id="SM00822"/>
    </source>
</evidence>
<dbReference type="CDD" id="cd05233">
    <property type="entry name" value="SDR_c"/>
    <property type="match status" value="1"/>
</dbReference>
<dbReference type="GO" id="GO:0016491">
    <property type="term" value="F:oxidoreductase activity"/>
    <property type="evidence" value="ECO:0007669"/>
    <property type="project" value="UniProtKB-KW"/>
</dbReference>
<dbReference type="AlphaFoldDB" id="A0A9X3NMB2"/>
<dbReference type="PANTHER" id="PTHR43477:SF1">
    <property type="entry name" value="DIHYDROANTICAPSIN 7-DEHYDROGENASE"/>
    <property type="match status" value="1"/>
</dbReference>
<dbReference type="RefSeq" id="WP_270028464.1">
    <property type="nucleotide sequence ID" value="NZ_JAPDDP010000066.1"/>
</dbReference>
<dbReference type="InterPro" id="IPR051122">
    <property type="entry name" value="SDR_DHRS6-like"/>
</dbReference>
<dbReference type="PRINTS" id="PR00080">
    <property type="entry name" value="SDRFAMILY"/>
</dbReference>
<dbReference type="SUPFAM" id="SSF51735">
    <property type="entry name" value="NAD(P)-binding Rossmann-fold domains"/>
    <property type="match status" value="1"/>
</dbReference>
<evidence type="ECO:0000313" key="4">
    <source>
        <dbReference type="EMBL" id="MDA0184047.1"/>
    </source>
</evidence>
<organism evidence="4 5">
    <name type="scientific">Solirubrobacter phytolaccae</name>
    <dbReference type="NCBI Taxonomy" id="1404360"/>
    <lineage>
        <taxon>Bacteria</taxon>
        <taxon>Bacillati</taxon>
        <taxon>Actinomycetota</taxon>
        <taxon>Thermoleophilia</taxon>
        <taxon>Solirubrobacterales</taxon>
        <taxon>Solirubrobacteraceae</taxon>
        <taxon>Solirubrobacter</taxon>
    </lineage>
</organism>
<dbReference type="SMART" id="SM00822">
    <property type="entry name" value="PKS_KR"/>
    <property type="match status" value="1"/>
</dbReference>
<dbReference type="PANTHER" id="PTHR43477">
    <property type="entry name" value="DIHYDROANTICAPSIN 7-DEHYDROGENASE"/>
    <property type="match status" value="1"/>
</dbReference>
<dbReference type="InterPro" id="IPR020904">
    <property type="entry name" value="Sc_DH/Rdtase_CS"/>
</dbReference>
<gene>
    <name evidence="4" type="ORF">OJ997_27310</name>
</gene>
<proteinExistence type="inferred from homology"/>